<dbReference type="GO" id="GO:0031956">
    <property type="term" value="F:medium-chain fatty acid-CoA ligase activity"/>
    <property type="evidence" value="ECO:0007669"/>
    <property type="project" value="TreeGrafter"/>
</dbReference>
<comment type="similarity">
    <text evidence="1">Belongs to the ATP-dependent AMP-binding enzyme family.</text>
</comment>
<dbReference type="GO" id="GO:0006631">
    <property type="term" value="P:fatty acid metabolic process"/>
    <property type="evidence" value="ECO:0007669"/>
    <property type="project" value="TreeGrafter"/>
</dbReference>
<feature type="domain" description="AMP-binding enzyme C-terminal" evidence="4">
    <location>
        <begin position="429"/>
        <end position="507"/>
    </location>
</feature>
<dbReference type="Gene3D" id="3.30.300.30">
    <property type="match status" value="1"/>
</dbReference>
<reference evidence="5" key="1">
    <citation type="submission" date="2020-05" db="EMBL/GenBank/DDBJ databases">
        <authorList>
            <person name="Chiriac C."/>
            <person name="Salcher M."/>
            <person name="Ghai R."/>
            <person name="Kavagutti S V."/>
        </authorList>
    </citation>
    <scope>NUCLEOTIDE SEQUENCE</scope>
</reference>
<dbReference type="Pfam" id="PF00501">
    <property type="entry name" value="AMP-binding"/>
    <property type="match status" value="1"/>
</dbReference>
<dbReference type="InterPro" id="IPR025110">
    <property type="entry name" value="AMP-bd_C"/>
</dbReference>
<evidence type="ECO:0000259" key="4">
    <source>
        <dbReference type="Pfam" id="PF13193"/>
    </source>
</evidence>
<dbReference type="SUPFAM" id="SSF56801">
    <property type="entry name" value="Acetyl-CoA synthetase-like"/>
    <property type="match status" value="1"/>
</dbReference>
<dbReference type="InterPro" id="IPR045851">
    <property type="entry name" value="AMP-bd_C_sf"/>
</dbReference>
<name>A0A6J6FY07_9ZZZZ</name>
<accession>A0A6J6FY07</accession>
<organism evidence="5">
    <name type="scientific">freshwater metagenome</name>
    <dbReference type="NCBI Taxonomy" id="449393"/>
    <lineage>
        <taxon>unclassified sequences</taxon>
        <taxon>metagenomes</taxon>
        <taxon>ecological metagenomes</taxon>
    </lineage>
</organism>
<dbReference type="InterPro" id="IPR042099">
    <property type="entry name" value="ANL_N_sf"/>
</dbReference>
<proteinExistence type="inferred from homology"/>
<dbReference type="EMBL" id="CAEZTS010000211">
    <property type="protein sequence ID" value="CAB4593966.1"/>
    <property type="molecule type" value="Genomic_DNA"/>
</dbReference>
<sequence length="525" mass="56906">MAVLTSDHARQRGEVAALIDEFREVTWSQLDERVNRLVNGLRALGLKTGDTVAVIVGNHCEFFELAMACAHGGWTYVPVNWHWVADELAYVFADADARAVFVDERFADACTAALRDDRGRDVNHVIGIRCAPDTSIATDPRFHAYEDVISGASSAEPADQVLGGPMFYTSGTTGRPKGVRGMLSGGSSMTPDIMKLVAAGFSNFLPIPGRTMLCGPFYHSAQWAFSYLPMIGGSSVVMQHKFDSASMLALIDRHGCTNVHLVPTQMKRMLDLSDDVKSGFRGESLVTVWHGAAPCPPAVKRGLIDWMGPKITEYYGSTEGSIISTITSTEWLAKGGSVGKPLETVEVIVVDDDQQRVSPGSEGTLYFRNKMGTDFTYHNDEGKTAAAHLEPGVFTTGDVGYLDADGYLWLSDRKIDMIISGGVNIYPAEIEGVLAVHPAVEDVAVIGVPDEEFGESVKALVQVKEGVLADDSLASSLVAHCRELLAGYKAPRSVDFVGHIPRTGTGKIQKAPLRAPYWEGHRRRI</sequence>
<gene>
    <name evidence="5" type="ORF">UFOPK1722_01780</name>
</gene>
<dbReference type="PANTHER" id="PTHR43201">
    <property type="entry name" value="ACYL-COA SYNTHETASE"/>
    <property type="match status" value="1"/>
</dbReference>
<dbReference type="InterPro" id="IPR000873">
    <property type="entry name" value="AMP-dep_synth/lig_dom"/>
</dbReference>
<keyword evidence="2" id="KW-0436">Ligase</keyword>
<feature type="domain" description="AMP-dependent synthetase/ligase" evidence="3">
    <location>
        <begin position="7"/>
        <end position="369"/>
    </location>
</feature>
<evidence type="ECO:0000313" key="5">
    <source>
        <dbReference type="EMBL" id="CAB4593966.1"/>
    </source>
</evidence>
<dbReference type="Gene3D" id="3.40.50.12780">
    <property type="entry name" value="N-terminal domain of ligase-like"/>
    <property type="match status" value="1"/>
</dbReference>
<evidence type="ECO:0000256" key="1">
    <source>
        <dbReference type="ARBA" id="ARBA00006432"/>
    </source>
</evidence>
<dbReference type="PANTHER" id="PTHR43201:SF5">
    <property type="entry name" value="MEDIUM-CHAIN ACYL-COA LIGASE ACSF2, MITOCHONDRIAL"/>
    <property type="match status" value="1"/>
</dbReference>
<evidence type="ECO:0000259" key="3">
    <source>
        <dbReference type="Pfam" id="PF00501"/>
    </source>
</evidence>
<dbReference type="AlphaFoldDB" id="A0A6J6FY07"/>
<dbReference type="Pfam" id="PF13193">
    <property type="entry name" value="AMP-binding_C"/>
    <property type="match status" value="1"/>
</dbReference>
<evidence type="ECO:0000256" key="2">
    <source>
        <dbReference type="ARBA" id="ARBA00022598"/>
    </source>
</evidence>
<protein>
    <submittedName>
        <fullName evidence="5">Unannotated protein</fullName>
    </submittedName>
</protein>